<dbReference type="InterPro" id="IPR013325">
    <property type="entry name" value="RNA_pol_sigma_r2"/>
</dbReference>
<comment type="function">
    <text evidence="7">Sigma factors are initiation factors that promote the attachment of RNA polymerase to specific initiation sites and are then released. Sigma-S contributes to the protection against external stress, thus playing a role in cellular fitness and survival.</text>
</comment>
<reference evidence="9" key="1">
    <citation type="submission" date="2023-03" db="EMBL/GenBank/DDBJ databases">
        <title>Edaphobacter sp.</title>
        <authorList>
            <person name="Huber K.J."/>
            <person name="Papendorf J."/>
            <person name="Pilke C."/>
            <person name="Bunk B."/>
            <person name="Sproeer C."/>
            <person name="Pester M."/>
        </authorList>
    </citation>
    <scope>NUCLEOTIDE SEQUENCE</scope>
    <source>
        <strain evidence="9">DSM 110680</strain>
    </source>
</reference>
<dbReference type="Pfam" id="PF00196">
    <property type="entry name" value="GerE"/>
    <property type="match status" value="1"/>
</dbReference>
<dbReference type="PROSITE" id="PS00622">
    <property type="entry name" value="HTH_LUXR_1"/>
    <property type="match status" value="1"/>
</dbReference>
<evidence type="ECO:0000313" key="9">
    <source>
        <dbReference type="EMBL" id="XBH17034.1"/>
    </source>
</evidence>
<dbReference type="RefSeq" id="WP_348262266.1">
    <property type="nucleotide sequence ID" value="NZ_CP121196.1"/>
</dbReference>
<dbReference type="PRINTS" id="PR00038">
    <property type="entry name" value="HTHLUXR"/>
</dbReference>
<evidence type="ECO:0000256" key="4">
    <source>
        <dbReference type="ARBA" id="ARBA00023082"/>
    </source>
</evidence>
<proteinExistence type="inferred from homology"/>
<gene>
    <name evidence="9" type="ORF">P8935_20980</name>
</gene>
<dbReference type="AlphaFoldDB" id="A0AAU7DI66"/>
<sequence length="168" mass="18822">MEQAGTEVLQQETLEVYRELSGALSAYASRLTSDLALAQDAVQETFLRFFLVRMQGETIRNPSAWLHRVAHNYICETVRSSAVQACVSLDEDALAKTAVAPETGNVEWEQAFRNLLAPREFECLRLRSEGMDYIEIADAMSIRPGTVGALLNRVGKKMRLTLRRRGTS</sequence>
<dbReference type="Pfam" id="PF04542">
    <property type="entry name" value="Sigma70_r2"/>
    <property type="match status" value="1"/>
</dbReference>
<name>A0AAU7DI66_9BACT</name>
<organism evidence="9">
    <name type="scientific">Telmatobacter sp. DSM 110680</name>
    <dbReference type="NCBI Taxonomy" id="3036704"/>
    <lineage>
        <taxon>Bacteria</taxon>
        <taxon>Pseudomonadati</taxon>
        <taxon>Acidobacteriota</taxon>
        <taxon>Terriglobia</taxon>
        <taxon>Terriglobales</taxon>
        <taxon>Acidobacteriaceae</taxon>
        <taxon>Telmatobacter</taxon>
    </lineage>
</organism>
<keyword evidence="6" id="KW-0804">Transcription</keyword>
<evidence type="ECO:0000259" key="8">
    <source>
        <dbReference type="PROSITE" id="PS00622"/>
    </source>
</evidence>
<evidence type="ECO:0000256" key="5">
    <source>
        <dbReference type="ARBA" id="ARBA00023125"/>
    </source>
</evidence>
<dbReference type="PANTHER" id="PTHR43133:SF8">
    <property type="entry name" value="RNA POLYMERASE SIGMA FACTOR HI_1459-RELATED"/>
    <property type="match status" value="1"/>
</dbReference>
<protein>
    <recommendedName>
        <fullName evidence="2">RNA polymerase sigma factor SigS</fullName>
    </recommendedName>
</protein>
<evidence type="ECO:0000256" key="3">
    <source>
        <dbReference type="ARBA" id="ARBA00023015"/>
    </source>
</evidence>
<dbReference type="EMBL" id="CP121196">
    <property type="protein sequence ID" value="XBH17034.1"/>
    <property type="molecule type" value="Genomic_DNA"/>
</dbReference>
<dbReference type="PANTHER" id="PTHR43133">
    <property type="entry name" value="RNA POLYMERASE ECF-TYPE SIGMA FACTO"/>
    <property type="match status" value="1"/>
</dbReference>
<dbReference type="InterPro" id="IPR016032">
    <property type="entry name" value="Sig_transdc_resp-reg_C-effctor"/>
</dbReference>
<evidence type="ECO:0000256" key="7">
    <source>
        <dbReference type="ARBA" id="ARBA00024701"/>
    </source>
</evidence>
<dbReference type="GO" id="GO:0003677">
    <property type="term" value="F:DNA binding"/>
    <property type="evidence" value="ECO:0007669"/>
    <property type="project" value="UniProtKB-KW"/>
</dbReference>
<feature type="domain" description="HTH luxR-type" evidence="8">
    <location>
        <begin position="130"/>
        <end position="157"/>
    </location>
</feature>
<dbReference type="InterPro" id="IPR039425">
    <property type="entry name" value="RNA_pol_sigma-70-like"/>
</dbReference>
<evidence type="ECO:0000256" key="2">
    <source>
        <dbReference type="ARBA" id="ARBA00021245"/>
    </source>
</evidence>
<keyword evidence="4" id="KW-0731">Sigma factor</keyword>
<dbReference type="SMART" id="SM00421">
    <property type="entry name" value="HTH_LUXR"/>
    <property type="match status" value="1"/>
</dbReference>
<dbReference type="InterPro" id="IPR014284">
    <property type="entry name" value="RNA_pol_sigma-70_dom"/>
</dbReference>
<comment type="similarity">
    <text evidence="1">Belongs to the sigma-70 factor family.</text>
</comment>
<dbReference type="InterPro" id="IPR036388">
    <property type="entry name" value="WH-like_DNA-bd_sf"/>
</dbReference>
<accession>A0AAU7DI66</accession>
<dbReference type="Gene3D" id="1.10.1740.10">
    <property type="match status" value="1"/>
</dbReference>
<dbReference type="InterPro" id="IPR007627">
    <property type="entry name" value="RNA_pol_sigma70_r2"/>
</dbReference>
<evidence type="ECO:0000256" key="1">
    <source>
        <dbReference type="ARBA" id="ARBA00007788"/>
    </source>
</evidence>
<dbReference type="NCBIfam" id="TIGR02937">
    <property type="entry name" value="sigma70-ECF"/>
    <property type="match status" value="1"/>
</dbReference>
<dbReference type="Gene3D" id="1.10.10.10">
    <property type="entry name" value="Winged helix-like DNA-binding domain superfamily/Winged helix DNA-binding domain"/>
    <property type="match status" value="1"/>
</dbReference>
<dbReference type="InterPro" id="IPR000792">
    <property type="entry name" value="Tscrpt_reg_LuxR_C"/>
</dbReference>
<dbReference type="SUPFAM" id="SSF46894">
    <property type="entry name" value="C-terminal effector domain of the bipartite response regulators"/>
    <property type="match status" value="1"/>
</dbReference>
<keyword evidence="3" id="KW-0805">Transcription regulation</keyword>
<dbReference type="GO" id="GO:0006352">
    <property type="term" value="P:DNA-templated transcription initiation"/>
    <property type="evidence" value="ECO:0007669"/>
    <property type="project" value="InterPro"/>
</dbReference>
<keyword evidence="5" id="KW-0238">DNA-binding</keyword>
<dbReference type="SUPFAM" id="SSF88946">
    <property type="entry name" value="Sigma2 domain of RNA polymerase sigma factors"/>
    <property type="match status" value="1"/>
</dbReference>
<dbReference type="GO" id="GO:0016987">
    <property type="term" value="F:sigma factor activity"/>
    <property type="evidence" value="ECO:0007669"/>
    <property type="project" value="UniProtKB-KW"/>
</dbReference>
<evidence type="ECO:0000256" key="6">
    <source>
        <dbReference type="ARBA" id="ARBA00023163"/>
    </source>
</evidence>